<dbReference type="GO" id="GO:0005542">
    <property type="term" value="F:folic acid binding"/>
    <property type="evidence" value="ECO:0007669"/>
    <property type="project" value="TreeGrafter"/>
</dbReference>
<evidence type="ECO:0000256" key="1">
    <source>
        <dbReference type="ARBA" id="ARBA00004141"/>
    </source>
</evidence>
<dbReference type="CTD" id="6573"/>
<name>A0A3Q7NFM3_CALUR</name>
<dbReference type="GO" id="GO:0098838">
    <property type="term" value="P:folate transmembrane transport"/>
    <property type="evidence" value="ECO:0007669"/>
    <property type="project" value="TreeGrafter"/>
</dbReference>
<dbReference type="InterPro" id="IPR002666">
    <property type="entry name" value="Folate_carrier"/>
</dbReference>
<evidence type="ECO:0000256" key="3">
    <source>
        <dbReference type="SAM" id="Phobius"/>
    </source>
</evidence>
<accession>A0A3Q7NFM3</accession>
<dbReference type="RefSeq" id="XP_025719194.1">
    <property type="nucleotide sequence ID" value="XM_025863409.1"/>
</dbReference>
<proteinExistence type="inferred from homology"/>
<dbReference type="AlphaFoldDB" id="A0A3Q7NFM3"/>
<protein>
    <submittedName>
        <fullName evidence="5">Folate transporter 1 isoform X4</fullName>
    </submittedName>
</protein>
<organism evidence="4 5">
    <name type="scientific">Callorhinus ursinus</name>
    <name type="common">Northern fur seal</name>
    <dbReference type="NCBI Taxonomy" id="34884"/>
    <lineage>
        <taxon>Eukaryota</taxon>
        <taxon>Metazoa</taxon>
        <taxon>Chordata</taxon>
        <taxon>Craniata</taxon>
        <taxon>Vertebrata</taxon>
        <taxon>Euteleostomi</taxon>
        <taxon>Mammalia</taxon>
        <taxon>Eutheria</taxon>
        <taxon>Laurasiatheria</taxon>
        <taxon>Carnivora</taxon>
        <taxon>Caniformia</taxon>
        <taxon>Pinnipedia</taxon>
        <taxon>Otariidae</taxon>
        <taxon>Callorhinus</taxon>
    </lineage>
</organism>
<dbReference type="GO" id="GO:0016323">
    <property type="term" value="C:basolateral plasma membrane"/>
    <property type="evidence" value="ECO:0007669"/>
    <property type="project" value="TreeGrafter"/>
</dbReference>
<dbReference type="Pfam" id="PF01770">
    <property type="entry name" value="Folate_carrier"/>
    <property type="match status" value="1"/>
</dbReference>
<feature type="transmembrane region" description="Helical" evidence="3">
    <location>
        <begin position="184"/>
        <end position="203"/>
    </location>
</feature>
<evidence type="ECO:0000313" key="5">
    <source>
        <dbReference type="RefSeq" id="XP_025719194.1"/>
    </source>
</evidence>
<feature type="transmembrane region" description="Helical" evidence="3">
    <location>
        <begin position="94"/>
        <end position="112"/>
    </location>
</feature>
<dbReference type="NCBIfam" id="TIGR00806">
    <property type="entry name" value="rfc"/>
    <property type="match status" value="1"/>
</dbReference>
<evidence type="ECO:0000256" key="2">
    <source>
        <dbReference type="ARBA" id="ARBA00005773"/>
    </source>
</evidence>
<dbReference type="GO" id="GO:0016324">
    <property type="term" value="C:apical plasma membrane"/>
    <property type="evidence" value="ECO:0007669"/>
    <property type="project" value="TreeGrafter"/>
</dbReference>
<comment type="subcellular location">
    <subcellularLocation>
        <location evidence="1">Membrane</location>
        <topology evidence="1">Multi-pass membrane protein</topology>
    </subcellularLocation>
</comment>
<dbReference type="Gene3D" id="1.20.1250.20">
    <property type="entry name" value="MFS general substrate transporter like domains"/>
    <property type="match status" value="1"/>
</dbReference>
<keyword evidence="3" id="KW-0472">Membrane</keyword>
<reference key="1">
    <citation type="submission" date="2019-01" db="UniProtKB">
        <authorList>
            <consortium name="RefSeq"/>
        </authorList>
    </citation>
    <scope>IDENTIFICATION</scope>
</reference>
<evidence type="ECO:0000313" key="4">
    <source>
        <dbReference type="Proteomes" id="UP000286641"/>
    </source>
</evidence>
<feature type="transmembrane region" description="Helical" evidence="3">
    <location>
        <begin position="68"/>
        <end position="87"/>
    </location>
</feature>
<reference evidence="5" key="2">
    <citation type="submission" date="2025-08" db="UniProtKB">
        <authorList>
            <consortium name="RefSeq"/>
        </authorList>
    </citation>
    <scope>IDENTIFICATION</scope>
    <source>
        <tissue evidence="5">Blood</tissue>
    </source>
</reference>
<dbReference type="PANTHER" id="PTHR10686:SF12">
    <property type="entry name" value="REDUCED FOLATE TRANSPORTER"/>
    <property type="match status" value="1"/>
</dbReference>
<sequence>MVPSSQEAEKQMPAEPGQDLELKSWRCLVFYLCFYGFMAQLRPGESFITPYLLGPDKNFTREQVTNEITPVLSYCYLVVLVPVFLLTDYLRYKPVLVLQSLSYISVWLLLLLGRSVPHMQLMELFYSITMAARIAYSSYIFSLVRPARYQRMASYSRAATLLGVFTSSVLGQLLVTVGRVSFSTLNYISLGLLAFSLVLALFLKRPRRSLFFNRDAPVCRGAAPSELDRMNPDAKLGRALLEAWRDWTLVRMLRELGDNLRSPQLRLWSLWCHHLVLCGLREGPLGAVGEAGHRGRDGGAGCAGLSHVQYQQHLAVLRGLCALPTCPGQLELARGRACRRDGNRVPGSVPSAWGLAASICLEPGPPWAWWAPQTSPDLCLRELSWPFFGDRRADPEEVLGRAPPALSLV</sequence>
<dbReference type="GO" id="GO:0008518">
    <property type="term" value="F:folate:monoatomic anion antiporter activity"/>
    <property type="evidence" value="ECO:0007669"/>
    <property type="project" value="TreeGrafter"/>
</dbReference>
<dbReference type="SUPFAM" id="SSF103473">
    <property type="entry name" value="MFS general substrate transporter"/>
    <property type="match status" value="1"/>
</dbReference>
<dbReference type="InterPro" id="IPR036259">
    <property type="entry name" value="MFS_trans_sf"/>
</dbReference>
<comment type="similarity">
    <text evidence="2">Belongs to the reduced folate carrier (RFC) transporter (TC 2.A.48) family.</text>
</comment>
<feature type="transmembrane region" description="Helical" evidence="3">
    <location>
        <begin position="124"/>
        <end position="144"/>
    </location>
</feature>
<keyword evidence="3" id="KW-0812">Transmembrane</keyword>
<gene>
    <name evidence="5" type="primary">SLC19A1</name>
</gene>
<feature type="transmembrane region" description="Helical" evidence="3">
    <location>
        <begin position="156"/>
        <end position="178"/>
    </location>
</feature>
<keyword evidence="3" id="KW-1133">Transmembrane helix</keyword>
<dbReference type="PANTHER" id="PTHR10686">
    <property type="entry name" value="FOLATE TRANSPORTER"/>
    <property type="match status" value="1"/>
</dbReference>
<keyword evidence="4" id="KW-1185">Reference proteome</keyword>
<dbReference type="Proteomes" id="UP000286641">
    <property type="component" value="Unplaced"/>
</dbReference>